<evidence type="ECO:0000256" key="1">
    <source>
        <dbReference type="SAM" id="MobiDB-lite"/>
    </source>
</evidence>
<proteinExistence type="predicted"/>
<evidence type="ECO:0000313" key="3">
    <source>
        <dbReference type="RefSeq" id="XP_014653149.1"/>
    </source>
</evidence>
<evidence type="ECO:0000313" key="2">
    <source>
        <dbReference type="Proteomes" id="UP000694910"/>
    </source>
</evidence>
<dbReference type="PANTHER" id="PTHR37875:SF1">
    <property type="entry name" value="CHROMOSOME 3 OPEN READING FRAME 22"/>
    <property type="match status" value="1"/>
</dbReference>
<dbReference type="InterPro" id="IPR038782">
    <property type="entry name" value="C3orf22"/>
</dbReference>
<keyword evidence="2" id="KW-1185">Reference proteome</keyword>
<protein>
    <submittedName>
        <fullName evidence="3">Uncharacterized protein C3orf22 homolog</fullName>
    </submittedName>
</protein>
<feature type="compositionally biased region" description="Basic residues" evidence="1">
    <location>
        <begin position="1"/>
        <end position="13"/>
    </location>
</feature>
<sequence length="123" mass="13894">MDTRAAKKGHQYMKNRPDSDEEFARKVPYRLCWLSEPNPESLLPGEVEERRSLLRKQLPLQKMLVPTRSIPVRGLGAPDFTSLPSLRPPPPRPLINLCQLKLLSQRFPKPAAAAAENVFLGRG</sequence>
<dbReference type="RefSeq" id="XP_014653149.1">
    <property type="nucleotide sequence ID" value="XM_014797663.1"/>
</dbReference>
<feature type="region of interest" description="Disordered" evidence="1">
    <location>
        <begin position="1"/>
        <end position="20"/>
    </location>
</feature>
<reference evidence="3" key="1">
    <citation type="submission" date="2025-08" db="UniProtKB">
        <authorList>
            <consortium name="RefSeq"/>
        </authorList>
    </citation>
    <scope>IDENTIFICATION</scope>
</reference>
<organism evidence="2 3">
    <name type="scientific">Ceratotherium simum simum</name>
    <name type="common">Southern white rhinoceros</name>
    <dbReference type="NCBI Taxonomy" id="73337"/>
    <lineage>
        <taxon>Eukaryota</taxon>
        <taxon>Metazoa</taxon>
        <taxon>Chordata</taxon>
        <taxon>Craniata</taxon>
        <taxon>Vertebrata</taxon>
        <taxon>Euteleostomi</taxon>
        <taxon>Mammalia</taxon>
        <taxon>Eutheria</taxon>
        <taxon>Laurasiatheria</taxon>
        <taxon>Perissodactyla</taxon>
        <taxon>Rhinocerotidae</taxon>
        <taxon>Ceratotherium</taxon>
    </lineage>
</organism>
<name>A0ABM1DMW8_CERSS</name>
<dbReference type="Proteomes" id="UP000694910">
    <property type="component" value="Unplaced"/>
</dbReference>
<gene>
    <name evidence="3" type="primary">LOC106804076</name>
</gene>
<dbReference type="GeneID" id="106804076"/>
<dbReference type="PANTHER" id="PTHR37875">
    <property type="entry name" value="HYPOTHETICAL PROTEIN LOC685964"/>
    <property type="match status" value="1"/>
</dbReference>
<accession>A0ABM1DMW8</accession>